<dbReference type="Pfam" id="PF12773">
    <property type="entry name" value="DZR"/>
    <property type="match status" value="1"/>
</dbReference>
<evidence type="ECO:0000259" key="1">
    <source>
        <dbReference type="Pfam" id="PF12773"/>
    </source>
</evidence>
<gene>
    <name evidence="2" type="ORF">SAMN05446037_104615</name>
</gene>
<protein>
    <submittedName>
        <fullName evidence="2">Double zinc ribbon</fullName>
    </submittedName>
</protein>
<feature type="domain" description="DZANK-type" evidence="1">
    <location>
        <begin position="34"/>
        <end position="77"/>
    </location>
</feature>
<dbReference type="RefSeq" id="WP_176431577.1">
    <property type="nucleotide sequence ID" value="NZ_FZOJ01000046.1"/>
</dbReference>
<keyword evidence="3" id="KW-1185">Reference proteome</keyword>
<dbReference type="InterPro" id="IPR025874">
    <property type="entry name" value="DZR"/>
</dbReference>
<evidence type="ECO:0000313" key="2">
    <source>
        <dbReference type="EMBL" id="SNT16173.1"/>
    </source>
</evidence>
<accession>A0A239KEW5</accession>
<organism evidence="2 3">
    <name type="scientific">Anaerovirgula multivorans</name>
    <dbReference type="NCBI Taxonomy" id="312168"/>
    <lineage>
        <taxon>Bacteria</taxon>
        <taxon>Bacillati</taxon>
        <taxon>Bacillota</taxon>
        <taxon>Clostridia</taxon>
        <taxon>Peptostreptococcales</taxon>
        <taxon>Natronincolaceae</taxon>
        <taxon>Anaerovirgula</taxon>
    </lineage>
</organism>
<sequence>MPILACIGLSLIVYFLLMGNIKDMYINDAKKVQCGKCSKKVDATYTFCPNCKEQLKEPCNHCNNIIDINWRYCPYCGNTKGNR</sequence>
<proteinExistence type="predicted"/>
<dbReference type="EMBL" id="FZOJ01000046">
    <property type="protein sequence ID" value="SNT16173.1"/>
    <property type="molecule type" value="Genomic_DNA"/>
</dbReference>
<name>A0A239KEW5_9FIRM</name>
<dbReference type="Proteomes" id="UP000198304">
    <property type="component" value="Unassembled WGS sequence"/>
</dbReference>
<dbReference type="AlphaFoldDB" id="A0A239KEW5"/>
<evidence type="ECO:0000313" key="3">
    <source>
        <dbReference type="Proteomes" id="UP000198304"/>
    </source>
</evidence>
<reference evidence="2 3" key="1">
    <citation type="submission" date="2017-06" db="EMBL/GenBank/DDBJ databases">
        <authorList>
            <person name="Kim H.J."/>
            <person name="Triplett B.A."/>
        </authorList>
    </citation>
    <scope>NUCLEOTIDE SEQUENCE [LARGE SCALE GENOMIC DNA]</scope>
    <source>
        <strain evidence="2 3">SCA</strain>
    </source>
</reference>